<feature type="transmembrane region" description="Helical" evidence="1">
    <location>
        <begin position="216"/>
        <end position="234"/>
    </location>
</feature>
<feature type="transmembrane region" description="Helical" evidence="1">
    <location>
        <begin position="287"/>
        <end position="305"/>
    </location>
</feature>
<reference evidence="3" key="1">
    <citation type="submission" date="2012-09" db="EMBL/GenBank/DDBJ databases">
        <title>Genome sequencing and comparative transcriptomics of race 1 and race 4 of banana pathogen: Fusarium oxysporum f. sp. cubense.</title>
        <authorList>
            <person name="Fang X."/>
            <person name="Huang J."/>
        </authorList>
    </citation>
    <scope>NUCLEOTIDE SEQUENCE [LARGE SCALE GENOMIC DNA]</scope>
    <source>
        <strain evidence="3">race 1</strain>
    </source>
</reference>
<organism evidence="2 3">
    <name type="scientific">Fusarium oxysporum f. sp. cubense (strain race 1)</name>
    <name type="common">Panama disease fungus</name>
    <dbReference type="NCBI Taxonomy" id="1229664"/>
    <lineage>
        <taxon>Eukaryota</taxon>
        <taxon>Fungi</taxon>
        <taxon>Dikarya</taxon>
        <taxon>Ascomycota</taxon>
        <taxon>Pezizomycotina</taxon>
        <taxon>Sordariomycetes</taxon>
        <taxon>Hypocreomycetidae</taxon>
        <taxon>Hypocreales</taxon>
        <taxon>Nectriaceae</taxon>
        <taxon>Fusarium</taxon>
        <taxon>Fusarium oxysporum species complex</taxon>
    </lineage>
</organism>
<evidence type="ECO:0000313" key="2">
    <source>
        <dbReference type="EMBL" id="ENH74793.1"/>
    </source>
</evidence>
<evidence type="ECO:0000256" key="1">
    <source>
        <dbReference type="SAM" id="Phobius"/>
    </source>
</evidence>
<accession>N4UG66</accession>
<reference evidence="3" key="2">
    <citation type="journal article" date="2014" name="PLoS ONE">
        <title>Genome and Transcriptome Analysis of the Fungal Pathogen Fusarium oxysporum f. sp. cubense Causing Banana Vascular Wilt Disease.</title>
        <authorList>
            <person name="Guo L."/>
            <person name="Han L."/>
            <person name="Yang L."/>
            <person name="Zeng H."/>
            <person name="Fan D."/>
            <person name="Zhu Y."/>
            <person name="Feng Y."/>
            <person name="Wang G."/>
            <person name="Peng C."/>
            <person name="Jiang X."/>
            <person name="Zhou D."/>
            <person name="Ni P."/>
            <person name="Liang C."/>
            <person name="Liu L."/>
            <person name="Wang J."/>
            <person name="Mao C."/>
            <person name="Fang X."/>
            <person name="Peng M."/>
            <person name="Huang J."/>
        </authorList>
    </citation>
    <scope>NUCLEOTIDE SEQUENCE [LARGE SCALE GENOMIC DNA]</scope>
    <source>
        <strain evidence="3">race 1</strain>
    </source>
</reference>
<dbReference type="VEuPathDB" id="FungiDB:FOC1_g10003581"/>
<feature type="transmembrane region" description="Helical" evidence="1">
    <location>
        <begin position="246"/>
        <end position="267"/>
    </location>
</feature>
<dbReference type="HOGENOM" id="CLU_050967_0_0_1"/>
<evidence type="ECO:0000313" key="3">
    <source>
        <dbReference type="Proteomes" id="UP000016928"/>
    </source>
</evidence>
<name>N4UG66_FUSC1</name>
<sequence>MTVFINPLLYQSQEIAVSDWITLLTLCLAPLIAHVLIGAPSPTYLSLSRPPWHERICHYNPTSILWRYGAITDRRIRAKNWDRFDLAASNALFWTDQGWDGSEGMIAYSRPRCVQLPDGDRVTLLSRDAIKTLIITVQGMQAIILLLGSQIDPSAPSFTVDGYEFSFASMEDIPSGSPQPIGCSTTSFELLAAHPATIEPERFHNARFWGSRTFRFTYALVLLALLGLALSFMVPHGDTFYTTTTFVVIIFYLGVIGMTALITAWYLGTKGAKSTVLPCISSTWYKFYTGVLFGFGIAVIVIACIETRKTPCGKFTSGPGIQADLLACLRGKFDKIEHHDIVDGPYNGTVSYGFQRPNNASYVVAHYEDDQQNVFNFTRMCFSSIFGI</sequence>
<gene>
    <name evidence="2" type="ORF">FOC1_g10003581</name>
</gene>
<dbReference type="AlphaFoldDB" id="N4UG66"/>
<dbReference type="EMBL" id="KB730022">
    <property type="protein sequence ID" value="ENH74793.1"/>
    <property type="molecule type" value="Genomic_DNA"/>
</dbReference>
<keyword evidence="1" id="KW-1133">Transmembrane helix</keyword>
<dbReference type="Proteomes" id="UP000016928">
    <property type="component" value="Unassembled WGS sequence"/>
</dbReference>
<keyword evidence="1" id="KW-0812">Transmembrane</keyword>
<protein>
    <submittedName>
        <fullName evidence="2">Uncharacterized protein</fullName>
    </submittedName>
</protein>
<keyword evidence="1" id="KW-0472">Membrane</keyword>
<proteinExistence type="predicted"/>
<dbReference type="OMA" id="ASNALFW"/>
<dbReference type="OrthoDB" id="4586224at2759"/>